<dbReference type="Pfam" id="PF25967">
    <property type="entry name" value="RND-MFP_C"/>
    <property type="match status" value="1"/>
</dbReference>
<evidence type="ECO:0000256" key="3">
    <source>
        <dbReference type="SAM" id="MobiDB-lite"/>
    </source>
</evidence>
<dbReference type="GO" id="GO:0005886">
    <property type="term" value="C:plasma membrane"/>
    <property type="evidence" value="ECO:0007669"/>
    <property type="project" value="TreeGrafter"/>
</dbReference>
<accession>A0A8E3AR65</accession>
<evidence type="ECO:0000259" key="5">
    <source>
        <dbReference type="Pfam" id="PF25917"/>
    </source>
</evidence>
<evidence type="ECO:0000256" key="4">
    <source>
        <dbReference type="SAM" id="SignalP"/>
    </source>
</evidence>
<feature type="domain" description="Multidrug resistance protein MdtA-like C-terminal permuted SH3" evidence="7">
    <location>
        <begin position="301"/>
        <end position="361"/>
    </location>
</feature>
<organism evidence="8 9">
    <name type="scientific">Rhodovulum kholense</name>
    <dbReference type="NCBI Taxonomy" id="453584"/>
    <lineage>
        <taxon>Bacteria</taxon>
        <taxon>Pseudomonadati</taxon>
        <taxon>Pseudomonadota</taxon>
        <taxon>Alphaproteobacteria</taxon>
        <taxon>Rhodobacterales</taxon>
        <taxon>Paracoccaceae</taxon>
        <taxon>Rhodovulum</taxon>
    </lineage>
</organism>
<feature type="chain" id="PRO_5034260087" evidence="4">
    <location>
        <begin position="25"/>
        <end position="386"/>
    </location>
</feature>
<name>A0A8E3AR65_9RHOB</name>
<dbReference type="RefSeq" id="WP_108025979.1">
    <property type="nucleotide sequence ID" value="NZ_QAYC01000005.1"/>
</dbReference>
<dbReference type="Pfam" id="PF25944">
    <property type="entry name" value="Beta-barrel_RND"/>
    <property type="match status" value="1"/>
</dbReference>
<comment type="subcellular location">
    <subcellularLocation>
        <location evidence="1">Cell envelope</location>
    </subcellularLocation>
</comment>
<dbReference type="InterPro" id="IPR058626">
    <property type="entry name" value="MdtA-like_b-barrel"/>
</dbReference>
<dbReference type="Pfam" id="PF25917">
    <property type="entry name" value="BSH_RND"/>
    <property type="match status" value="1"/>
</dbReference>
<feature type="region of interest" description="Disordered" evidence="3">
    <location>
        <begin position="366"/>
        <end position="386"/>
    </location>
</feature>
<feature type="signal peptide" evidence="4">
    <location>
        <begin position="1"/>
        <end position="24"/>
    </location>
</feature>
<gene>
    <name evidence="8" type="ORF">C8N38_1059</name>
</gene>
<dbReference type="GO" id="GO:0030313">
    <property type="term" value="C:cell envelope"/>
    <property type="evidence" value="ECO:0007669"/>
    <property type="project" value="UniProtKB-SubCell"/>
</dbReference>
<dbReference type="Gene3D" id="2.40.30.170">
    <property type="match status" value="1"/>
</dbReference>
<evidence type="ECO:0000256" key="1">
    <source>
        <dbReference type="ARBA" id="ARBA00004196"/>
    </source>
</evidence>
<feature type="compositionally biased region" description="Polar residues" evidence="3">
    <location>
        <begin position="371"/>
        <end position="386"/>
    </location>
</feature>
<proteinExistence type="inferred from homology"/>
<feature type="domain" description="Multidrug resistance protein MdtA-like barrel-sandwich hybrid" evidence="5">
    <location>
        <begin position="68"/>
        <end position="211"/>
    </location>
</feature>
<comment type="caution">
    <text evidence="8">The sequence shown here is derived from an EMBL/GenBank/DDBJ whole genome shotgun (WGS) entry which is preliminary data.</text>
</comment>
<dbReference type="EMBL" id="QAYC01000005">
    <property type="protein sequence ID" value="PTW50054.1"/>
    <property type="molecule type" value="Genomic_DNA"/>
</dbReference>
<dbReference type="AlphaFoldDB" id="A0A8E3AR65"/>
<dbReference type="InterPro" id="IPR006143">
    <property type="entry name" value="RND_pump_MFP"/>
</dbReference>
<evidence type="ECO:0000256" key="2">
    <source>
        <dbReference type="ARBA" id="ARBA00009477"/>
    </source>
</evidence>
<protein>
    <submittedName>
        <fullName evidence="8">Multidrug efflux system membrane fusion protein</fullName>
    </submittedName>
</protein>
<dbReference type="OrthoDB" id="7811737at2"/>
<dbReference type="InterPro" id="IPR058627">
    <property type="entry name" value="MdtA-like_C"/>
</dbReference>
<feature type="domain" description="Multidrug resistance protein MdtA-like beta-barrel" evidence="6">
    <location>
        <begin position="215"/>
        <end position="295"/>
    </location>
</feature>
<dbReference type="Gene3D" id="2.40.50.100">
    <property type="match status" value="1"/>
</dbReference>
<dbReference type="NCBIfam" id="TIGR01730">
    <property type="entry name" value="RND_mfp"/>
    <property type="match status" value="1"/>
</dbReference>
<sequence length="386" mass="39915">MTRSKFLILSVLSLVAVAVVSVQWGPRSDAAAPEDAEAEAAVQLTVAMVEPERIVLASEYSGRVAAGRRVEIRPQVGGLILERHVEEGTRVSAGDVLFRIDPAPLKADLAVAEAALARALTAEAHARRAAERSDSLLATNTVSLQANEAAHNELELAKAGVAEARTAVERKRLDLDFATLRTPIDGYVAAGLAEIGGLVSVGGDTALAVVQDLETVNVDLRLPEGDLDAVLTAAEDGLGAVTIHKHRGASDPLTGTLKSSDVIVDQGTGYVSVRIEAANPGLALLPGMFVRASLPYGVIEDALLVPEDAVLRTSTGGAQLAIVSVGGEAARRDVELGARVGNRVVVASGLKPGEIVAIRGQNRVPAGASVTAETRSPDATPTDTQS</sequence>
<dbReference type="PANTHER" id="PTHR30158">
    <property type="entry name" value="ACRA/E-RELATED COMPONENT OF DRUG EFFLUX TRANSPORTER"/>
    <property type="match status" value="1"/>
</dbReference>
<keyword evidence="4" id="KW-0732">Signal</keyword>
<dbReference type="SUPFAM" id="SSF111369">
    <property type="entry name" value="HlyD-like secretion proteins"/>
    <property type="match status" value="1"/>
</dbReference>
<dbReference type="GO" id="GO:0022857">
    <property type="term" value="F:transmembrane transporter activity"/>
    <property type="evidence" value="ECO:0007669"/>
    <property type="project" value="InterPro"/>
</dbReference>
<evidence type="ECO:0000259" key="6">
    <source>
        <dbReference type="Pfam" id="PF25944"/>
    </source>
</evidence>
<reference evidence="8 9" key="1">
    <citation type="submission" date="2018-04" db="EMBL/GenBank/DDBJ databases">
        <title>Genomic Encyclopedia of Archaeal and Bacterial Type Strains, Phase II (KMG-II): from individual species to whole genera.</title>
        <authorList>
            <person name="Goeker M."/>
        </authorList>
    </citation>
    <scope>NUCLEOTIDE SEQUENCE [LARGE SCALE GENOMIC DNA]</scope>
    <source>
        <strain evidence="8 9">DSM 19783</strain>
    </source>
</reference>
<dbReference type="Proteomes" id="UP000244037">
    <property type="component" value="Unassembled WGS sequence"/>
</dbReference>
<comment type="similarity">
    <text evidence="2">Belongs to the membrane fusion protein (MFP) (TC 8.A.1) family.</text>
</comment>
<evidence type="ECO:0000313" key="8">
    <source>
        <dbReference type="EMBL" id="PTW50054.1"/>
    </source>
</evidence>
<dbReference type="Gene3D" id="2.40.420.20">
    <property type="match status" value="1"/>
</dbReference>
<dbReference type="InterPro" id="IPR058625">
    <property type="entry name" value="MdtA-like_BSH"/>
</dbReference>
<evidence type="ECO:0000259" key="7">
    <source>
        <dbReference type="Pfam" id="PF25967"/>
    </source>
</evidence>
<dbReference type="Gene3D" id="1.10.287.470">
    <property type="entry name" value="Helix hairpin bin"/>
    <property type="match status" value="1"/>
</dbReference>
<evidence type="ECO:0000313" key="9">
    <source>
        <dbReference type="Proteomes" id="UP000244037"/>
    </source>
</evidence>
<keyword evidence="9" id="KW-1185">Reference proteome</keyword>
<dbReference type="GO" id="GO:0046677">
    <property type="term" value="P:response to antibiotic"/>
    <property type="evidence" value="ECO:0007669"/>
    <property type="project" value="TreeGrafter"/>
</dbReference>